<name>A0A9E6XZG2_9ACTN</name>
<keyword evidence="2" id="KW-1185">Reference proteome</keyword>
<sequence length="200" mass="21835">MTRIGRYDELPFGFSWVMDEAMARTSHAIADDGRVWLIDPVDAGDAIERAQGLGEPVAVLQLLDRHNRDCEPVARRLGVPHVAIPGALPDTPFEVVPVLDHRFWRERALWWPARRALIVAEALGTSPMFTGGGPAVGVHMMLRLTPPRGLRACDAQHLLVGHGAGVHGPSTAAAIDEALGRSYRDLPKVLVKLPFALRGR</sequence>
<dbReference type="KEGG" id="sbae:DSM104329_03014"/>
<proteinExistence type="predicted"/>
<accession>A0A9E6XZG2</accession>
<dbReference type="RefSeq" id="WP_259310675.1">
    <property type="nucleotide sequence ID" value="NZ_CP087164.1"/>
</dbReference>
<dbReference type="Proteomes" id="UP001162834">
    <property type="component" value="Chromosome"/>
</dbReference>
<evidence type="ECO:0000313" key="2">
    <source>
        <dbReference type="Proteomes" id="UP001162834"/>
    </source>
</evidence>
<evidence type="ECO:0000313" key="1">
    <source>
        <dbReference type="EMBL" id="UGS36606.1"/>
    </source>
</evidence>
<reference evidence="1" key="1">
    <citation type="journal article" date="2022" name="Int. J. Syst. Evol. Microbiol.">
        <title>Pseudomonas aegrilactucae sp. nov. and Pseudomonas morbosilactucae sp. nov., pathogens causing bacterial rot of lettuce in Japan.</title>
        <authorList>
            <person name="Sawada H."/>
            <person name="Fujikawa T."/>
            <person name="Satou M."/>
        </authorList>
    </citation>
    <scope>NUCLEOTIDE SEQUENCE</scope>
    <source>
        <strain evidence="1">0166_1</strain>
    </source>
</reference>
<dbReference type="AlphaFoldDB" id="A0A9E6XZG2"/>
<dbReference type="EMBL" id="CP087164">
    <property type="protein sequence ID" value="UGS36606.1"/>
    <property type="molecule type" value="Genomic_DNA"/>
</dbReference>
<gene>
    <name evidence="1" type="ORF">DSM104329_03014</name>
</gene>
<protein>
    <submittedName>
        <fullName evidence="1">Uncharacterized protein</fullName>
    </submittedName>
</protein>
<organism evidence="1 2">
    <name type="scientific">Capillimicrobium parvum</name>
    <dbReference type="NCBI Taxonomy" id="2884022"/>
    <lineage>
        <taxon>Bacteria</taxon>
        <taxon>Bacillati</taxon>
        <taxon>Actinomycetota</taxon>
        <taxon>Thermoleophilia</taxon>
        <taxon>Solirubrobacterales</taxon>
        <taxon>Capillimicrobiaceae</taxon>
        <taxon>Capillimicrobium</taxon>
    </lineage>
</organism>